<evidence type="ECO:0000256" key="6">
    <source>
        <dbReference type="ARBA" id="ARBA00022892"/>
    </source>
</evidence>
<evidence type="ECO:0000256" key="11">
    <source>
        <dbReference type="SAM" id="MobiDB-lite"/>
    </source>
</evidence>
<feature type="domain" description="Sec23/Sec24 helical" evidence="15">
    <location>
        <begin position="495"/>
        <end position="593"/>
    </location>
</feature>
<dbReference type="InterPro" id="IPR036180">
    <property type="entry name" value="Gelsolin-like_dom_sf"/>
</dbReference>
<evidence type="ECO:0000259" key="13">
    <source>
        <dbReference type="Pfam" id="PF04810"/>
    </source>
</evidence>
<dbReference type="InterPro" id="IPR036175">
    <property type="entry name" value="Sec23/24_helical_dom_sf"/>
</dbReference>
<feature type="domain" description="Sec23/Sec24 trunk" evidence="14">
    <location>
        <begin position="121"/>
        <end position="380"/>
    </location>
</feature>
<dbReference type="Gene3D" id="3.40.50.410">
    <property type="entry name" value="von Willebrand factor, type A domain"/>
    <property type="match status" value="1"/>
</dbReference>
<keyword evidence="4 10" id="KW-0256">Endoplasmic reticulum</keyword>
<dbReference type="SUPFAM" id="SSF82919">
    <property type="entry name" value="Zn-finger domain of Sec23/24"/>
    <property type="match status" value="1"/>
</dbReference>
<keyword evidence="9 10" id="KW-0968">Cytoplasmic vesicle</keyword>
<evidence type="ECO:0000256" key="9">
    <source>
        <dbReference type="ARBA" id="ARBA00023329"/>
    </source>
</evidence>
<dbReference type="InterPro" id="IPR006895">
    <property type="entry name" value="Znf_Sec23_Sec24"/>
</dbReference>
<dbReference type="InterPro" id="IPR037364">
    <property type="entry name" value="Sec23"/>
</dbReference>
<dbReference type="Gene3D" id="2.60.40.1670">
    <property type="entry name" value="beta-sandwich domain of Sec23/24"/>
    <property type="match status" value="1"/>
</dbReference>
<evidence type="ECO:0000259" key="16">
    <source>
        <dbReference type="Pfam" id="PF08033"/>
    </source>
</evidence>
<evidence type="ECO:0000256" key="4">
    <source>
        <dbReference type="ARBA" id="ARBA00022824"/>
    </source>
</evidence>
<feature type="domain" description="Zinc finger Sec23/Sec24-type" evidence="13">
    <location>
        <begin position="53"/>
        <end position="91"/>
    </location>
</feature>
<keyword evidence="10" id="KW-0963">Cytoplasm</keyword>
<evidence type="ECO:0000259" key="14">
    <source>
        <dbReference type="Pfam" id="PF04811"/>
    </source>
</evidence>
<evidence type="ECO:0000259" key="15">
    <source>
        <dbReference type="Pfam" id="PF04815"/>
    </source>
</evidence>
<evidence type="ECO:0000256" key="7">
    <source>
        <dbReference type="ARBA" id="ARBA00022927"/>
    </source>
</evidence>
<dbReference type="SUPFAM" id="SSF82754">
    <property type="entry name" value="C-terminal, gelsolin-like domain of Sec23/24"/>
    <property type="match status" value="1"/>
</dbReference>
<keyword evidence="6 10" id="KW-0931">ER-Golgi transport</keyword>
<dbReference type="Pfam" id="PF04815">
    <property type="entry name" value="Sec23_helical"/>
    <property type="match status" value="1"/>
</dbReference>
<dbReference type="PANTHER" id="PTHR11141">
    <property type="entry name" value="PROTEIN TRANSPORT PROTEIN SEC23"/>
    <property type="match status" value="1"/>
</dbReference>
<comment type="subcellular location">
    <subcellularLocation>
        <location evidence="10">Cytoplasmic vesicle</location>
        <location evidence="10">COPII-coated vesicle membrane</location>
        <topology evidence="10">Peripheral membrane protein</topology>
        <orientation evidence="10">Cytoplasmic side</orientation>
    </subcellularLocation>
    <subcellularLocation>
        <location evidence="10">Endoplasmic reticulum membrane</location>
        <topology evidence="10">Peripheral membrane protein</topology>
        <orientation evidence="10">Cytoplasmic side</orientation>
    </subcellularLocation>
</comment>
<dbReference type="Gene3D" id="3.40.20.10">
    <property type="entry name" value="Severin"/>
    <property type="match status" value="1"/>
</dbReference>
<dbReference type="GO" id="GO:0090110">
    <property type="term" value="P:COPII-coated vesicle cargo loading"/>
    <property type="evidence" value="ECO:0007669"/>
    <property type="project" value="TreeGrafter"/>
</dbReference>
<dbReference type="InterPro" id="IPR007123">
    <property type="entry name" value="Gelsolin-like_dom"/>
</dbReference>
<sequence>MDFSEKEESDGIRFSWNYWPHSKGMQADVVVPVSCLYTPLKDIEGIQMLEYNPICCRSCKGILNPSAHIDFKFKSWRCPFCGSENHFPNHYSQHLTEVNLPPEVVKTYTTVEYVLPGSSEKPVFLLVIDTCIEESELAEIKDSVQQSLTLLPEDALVGLITFGKHVFVHELGSPGFPKSYVFKGDKVKTPAQIQEALKIINTNNPTAARNQQNLKKFLVPVADCEVNLNNILDDLQPDPFPVPQGHRTPRCTGNAIDIAMGLLECIVGVRGSRIITMVGGNCTFGPGKVVDEKLTVTIRSHHDILKQNEKTVYMKDAMSFYEGISTRALKKGIVMDLFVASVDQSGVLEMKSLFERTGGYYIMTDSFQNPVYKESFQKFFTVDDDGHLKMGFLGKINIFTSKEFKCNKCIGACNASGVENITEWNVGGIDKNSSLAFYFDILASKPHSSNAHPPVFLQFQTKYQHSDGSNRIRVTTVARCLAAPDDTRELAYGFDQEAASVLMARYAVERCKTDEPLDVIRWLDRMLIKLVSKFAGYKRDDPNSFRLSREFSLYPQFMFYLRRSQFLQTFNASPDETVYYRSLLLRESVANSLVMIQPALLQYTTDSDHPIPVLLDSTSMKSDVILLLDTFFYILVWHGENIIQWKKDGYHEMEGYEGLKDMFESPREDAKVIIQDRFPTPRYYISKPGDGHERKIKSRINPASGKSTSDNDDENNIFTEDVSLKIFMSHLIKLAVQSS</sequence>
<dbReference type="Proteomes" id="UP001295684">
    <property type="component" value="Unassembled WGS sequence"/>
</dbReference>
<protein>
    <recommendedName>
        <fullName evidence="10">Protein transport protein SEC23</fullName>
    </recommendedName>
</protein>
<comment type="caution">
    <text evidence="17">The sequence shown here is derived from an EMBL/GenBank/DDBJ whole genome shotgun (WGS) entry which is preliminary data.</text>
</comment>
<dbReference type="GO" id="GO:0006886">
    <property type="term" value="P:intracellular protein transport"/>
    <property type="evidence" value="ECO:0007669"/>
    <property type="project" value="InterPro"/>
</dbReference>
<evidence type="ECO:0000256" key="5">
    <source>
        <dbReference type="ARBA" id="ARBA00022833"/>
    </source>
</evidence>
<keyword evidence="3 10" id="KW-0479">Metal-binding</keyword>
<evidence type="ECO:0000259" key="12">
    <source>
        <dbReference type="Pfam" id="PF00626"/>
    </source>
</evidence>
<dbReference type="GO" id="GO:0070971">
    <property type="term" value="C:endoplasmic reticulum exit site"/>
    <property type="evidence" value="ECO:0007669"/>
    <property type="project" value="TreeGrafter"/>
</dbReference>
<comment type="similarity">
    <text evidence="1 10">Belongs to the SEC23/SEC24 family. SEC23 subfamily.</text>
</comment>
<keyword evidence="18" id="KW-1185">Reference proteome</keyword>
<keyword evidence="5 10" id="KW-0862">Zinc</keyword>
<dbReference type="InterPro" id="IPR036465">
    <property type="entry name" value="vWFA_dom_sf"/>
</dbReference>
<organism evidence="17 18">
    <name type="scientific">Euplotes crassus</name>
    <dbReference type="NCBI Taxonomy" id="5936"/>
    <lineage>
        <taxon>Eukaryota</taxon>
        <taxon>Sar</taxon>
        <taxon>Alveolata</taxon>
        <taxon>Ciliophora</taxon>
        <taxon>Intramacronucleata</taxon>
        <taxon>Spirotrichea</taxon>
        <taxon>Hypotrichia</taxon>
        <taxon>Euplotida</taxon>
        <taxon>Euplotidae</taxon>
        <taxon>Moneuplotes</taxon>
    </lineage>
</organism>
<reference evidence="17" key="1">
    <citation type="submission" date="2023-07" db="EMBL/GenBank/DDBJ databases">
        <authorList>
            <consortium name="AG Swart"/>
            <person name="Singh M."/>
            <person name="Singh A."/>
            <person name="Seah K."/>
            <person name="Emmerich C."/>
        </authorList>
    </citation>
    <scope>NUCLEOTIDE SEQUENCE</scope>
    <source>
        <strain evidence="17">DP1</strain>
    </source>
</reference>
<feature type="domain" description="Gelsolin-like" evidence="12">
    <location>
        <begin position="608"/>
        <end position="685"/>
    </location>
</feature>
<comment type="function">
    <text evidence="10">Component of the coat protein complex II (COPII) which promotes the formation of transport vesicles from the endoplasmic reticulum (ER). The coat has two main functions, the physical deformation of the endoplasmic reticulum membrane into vesicles and the selection of cargo molecules.</text>
</comment>
<dbReference type="Pfam" id="PF08033">
    <property type="entry name" value="Sec23_BS"/>
    <property type="match status" value="1"/>
</dbReference>
<evidence type="ECO:0000256" key="10">
    <source>
        <dbReference type="RuleBase" id="RU365030"/>
    </source>
</evidence>
<dbReference type="InterPro" id="IPR029006">
    <property type="entry name" value="ADF-H/Gelsolin-like_dom_sf"/>
</dbReference>
<accession>A0AAD1Y9S8</accession>
<dbReference type="SUPFAM" id="SSF81811">
    <property type="entry name" value="Helical domain of Sec23/24"/>
    <property type="match status" value="1"/>
</dbReference>
<keyword evidence="7 10" id="KW-0653">Protein transport</keyword>
<feature type="region of interest" description="Disordered" evidence="11">
    <location>
        <begin position="686"/>
        <end position="714"/>
    </location>
</feature>
<dbReference type="GO" id="GO:0030127">
    <property type="term" value="C:COPII vesicle coat"/>
    <property type="evidence" value="ECO:0007669"/>
    <property type="project" value="InterPro"/>
</dbReference>
<dbReference type="InterPro" id="IPR006896">
    <property type="entry name" value="Sec23/24_trunk_dom"/>
</dbReference>
<evidence type="ECO:0000256" key="8">
    <source>
        <dbReference type="ARBA" id="ARBA00023136"/>
    </source>
</evidence>
<dbReference type="SUPFAM" id="SSF53300">
    <property type="entry name" value="vWA-like"/>
    <property type="match status" value="1"/>
</dbReference>
<evidence type="ECO:0000313" key="17">
    <source>
        <dbReference type="EMBL" id="CAI2387778.1"/>
    </source>
</evidence>
<keyword evidence="8 10" id="KW-0472">Membrane</keyword>
<feature type="domain" description="Sec23/Sec24 beta-sandwich" evidence="16">
    <location>
        <begin position="392"/>
        <end position="479"/>
    </location>
</feature>
<dbReference type="InterPro" id="IPR012990">
    <property type="entry name" value="Beta-sandwich_Sec23_24"/>
</dbReference>
<name>A0AAD1Y9S8_EUPCR</name>
<dbReference type="AlphaFoldDB" id="A0AAD1Y9S8"/>
<dbReference type="SUPFAM" id="SSF81995">
    <property type="entry name" value="beta-sandwich domain of Sec23/24"/>
    <property type="match status" value="1"/>
</dbReference>
<dbReference type="GO" id="GO:0005789">
    <property type="term" value="C:endoplasmic reticulum membrane"/>
    <property type="evidence" value="ECO:0007669"/>
    <property type="project" value="UniProtKB-SubCell"/>
</dbReference>
<dbReference type="Gene3D" id="1.20.120.730">
    <property type="entry name" value="Sec23/Sec24 helical domain"/>
    <property type="match status" value="1"/>
</dbReference>
<proteinExistence type="inferred from homology"/>
<dbReference type="GO" id="GO:0008270">
    <property type="term" value="F:zinc ion binding"/>
    <property type="evidence" value="ECO:0007669"/>
    <property type="project" value="InterPro"/>
</dbReference>
<dbReference type="EMBL" id="CAMPGE010030265">
    <property type="protein sequence ID" value="CAI2387778.1"/>
    <property type="molecule type" value="Genomic_DNA"/>
</dbReference>
<evidence type="ECO:0000256" key="1">
    <source>
        <dbReference type="ARBA" id="ARBA00009210"/>
    </source>
</evidence>
<dbReference type="Pfam" id="PF00626">
    <property type="entry name" value="Gelsolin"/>
    <property type="match status" value="1"/>
</dbReference>
<dbReference type="Pfam" id="PF04811">
    <property type="entry name" value="Sec23_trunk"/>
    <property type="match status" value="1"/>
</dbReference>
<dbReference type="InterPro" id="IPR006900">
    <property type="entry name" value="Sec23/24_helical_dom"/>
</dbReference>
<evidence type="ECO:0000256" key="3">
    <source>
        <dbReference type="ARBA" id="ARBA00022723"/>
    </source>
</evidence>
<dbReference type="PANTHER" id="PTHR11141:SF0">
    <property type="entry name" value="PROTEIN TRANSPORT PROTEIN SEC23"/>
    <property type="match status" value="1"/>
</dbReference>
<gene>
    <name evidence="17" type="ORF">ECRASSUSDP1_LOCUS29412</name>
</gene>
<keyword evidence="2 10" id="KW-0813">Transport</keyword>
<evidence type="ECO:0000256" key="2">
    <source>
        <dbReference type="ARBA" id="ARBA00022448"/>
    </source>
</evidence>
<dbReference type="InterPro" id="IPR036174">
    <property type="entry name" value="Znf_Sec23_Sec24_sf"/>
</dbReference>
<dbReference type="FunFam" id="3.40.50.410:FF:000043">
    <property type="entry name" value="Protein transport protein SEC23"/>
    <property type="match status" value="1"/>
</dbReference>
<evidence type="ECO:0000313" key="18">
    <source>
        <dbReference type="Proteomes" id="UP001295684"/>
    </source>
</evidence>
<dbReference type="GO" id="GO:0005096">
    <property type="term" value="F:GTPase activator activity"/>
    <property type="evidence" value="ECO:0007669"/>
    <property type="project" value="TreeGrafter"/>
</dbReference>
<dbReference type="FunFam" id="1.20.120.730:FF:000005">
    <property type="entry name" value="Protein transport protein SEC23"/>
    <property type="match status" value="1"/>
</dbReference>
<dbReference type="Pfam" id="PF04810">
    <property type="entry name" value="zf-Sec23_Sec24"/>
    <property type="match status" value="1"/>
</dbReference>
<dbReference type="Gene3D" id="2.30.30.380">
    <property type="entry name" value="Zn-finger domain of Sec23/24"/>
    <property type="match status" value="1"/>
</dbReference>